<protein>
    <submittedName>
        <fullName evidence="1">Uncharacterized protein</fullName>
    </submittedName>
</protein>
<dbReference type="EMBL" id="DF144182">
    <property type="protein sequence ID" value="GAA56195.1"/>
    <property type="molecule type" value="Genomic_DNA"/>
</dbReference>
<gene>
    <name evidence="1" type="ORF">CLF_110256</name>
</gene>
<reference evidence="1" key="1">
    <citation type="journal article" date="2011" name="Genome Biol.">
        <title>The draft genome of the carcinogenic human liver fluke Clonorchis sinensis.</title>
        <authorList>
            <person name="Wang X."/>
            <person name="Chen W."/>
            <person name="Huang Y."/>
            <person name="Sun J."/>
            <person name="Men J."/>
            <person name="Liu H."/>
            <person name="Luo F."/>
            <person name="Guo L."/>
            <person name="Lv X."/>
            <person name="Deng C."/>
            <person name="Zhou C."/>
            <person name="Fan Y."/>
            <person name="Li X."/>
            <person name="Huang L."/>
            <person name="Hu Y."/>
            <person name="Liang C."/>
            <person name="Hu X."/>
            <person name="Xu J."/>
            <person name="Yu X."/>
        </authorList>
    </citation>
    <scope>NUCLEOTIDE SEQUENCE [LARGE SCALE GENOMIC DNA]</scope>
    <source>
        <strain evidence="1">Henan</strain>
    </source>
</reference>
<dbReference type="AlphaFoldDB" id="G7YTB5"/>
<keyword evidence="2" id="KW-1185">Reference proteome</keyword>
<accession>G7YTB5</accession>
<sequence length="153" mass="17427">MSFGGDSANSFVMHDEKRQEDITRMDAKKHLDIWLSSNISISRHHDESAQKAFAALRMIRRTFSHITRIDSQLLYEAYASPLPECSNKVVSSGRMKDVTLIERVQRAATKMVDGFKSVDYETRLAVLDLSLGVSWPPRGPNSYLRPVWTRLGQ</sequence>
<name>G7YTB5_CLOSI</name>
<proteinExistence type="predicted"/>
<organism evidence="1 2">
    <name type="scientific">Clonorchis sinensis</name>
    <name type="common">Chinese liver fluke</name>
    <dbReference type="NCBI Taxonomy" id="79923"/>
    <lineage>
        <taxon>Eukaryota</taxon>
        <taxon>Metazoa</taxon>
        <taxon>Spiralia</taxon>
        <taxon>Lophotrochozoa</taxon>
        <taxon>Platyhelminthes</taxon>
        <taxon>Trematoda</taxon>
        <taxon>Digenea</taxon>
        <taxon>Opisthorchiida</taxon>
        <taxon>Opisthorchiata</taxon>
        <taxon>Opisthorchiidae</taxon>
        <taxon>Clonorchis</taxon>
    </lineage>
</organism>
<evidence type="ECO:0000313" key="2">
    <source>
        <dbReference type="Proteomes" id="UP000008909"/>
    </source>
</evidence>
<dbReference type="Proteomes" id="UP000008909">
    <property type="component" value="Unassembled WGS sequence"/>
</dbReference>
<evidence type="ECO:0000313" key="1">
    <source>
        <dbReference type="EMBL" id="GAA56195.1"/>
    </source>
</evidence>
<reference key="2">
    <citation type="submission" date="2011-10" db="EMBL/GenBank/DDBJ databases">
        <title>The genome and transcriptome sequence of Clonorchis sinensis provide insights into the carcinogenic liver fluke.</title>
        <authorList>
            <person name="Wang X."/>
            <person name="Huang Y."/>
            <person name="Chen W."/>
            <person name="Liu H."/>
            <person name="Guo L."/>
            <person name="Chen Y."/>
            <person name="Luo F."/>
            <person name="Zhou W."/>
            <person name="Sun J."/>
            <person name="Mao Q."/>
            <person name="Liang P."/>
            <person name="Zhou C."/>
            <person name="Tian Y."/>
            <person name="Men J."/>
            <person name="Lv X."/>
            <person name="Huang L."/>
            <person name="Zhou J."/>
            <person name="Hu Y."/>
            <person name="Li R."/>
            <person name="Zhang F."/>
            <person name="Lei H."/>
            <person name="Li X."/>
            <person name="Hu X."/>
            <person name="Liang C."/>
            <person name="Xu J."/>
            <person name="Wu Z."/>
            <person name="Yu X."/>
        </authorList>
    </citation>
    <scope>NUCLEOTIDE SEQUENCE</scope>
    <source>
        <strain>Henan</strain>
    </source>
</reference>